<dbReference type="InterPro" id="IPR013783">
    <property type="entry name" value="Ig-like_fold"/>
</dbReference>
<dbReference type="EMBL" id="JAVRIB010000006">
    <property type="protein sequence ID" value="MDT0634815.1"/>
    <property type="molecule type" value="Genomic_DNA"/>
</dbReference>
<gene>
    <name evidence="2" type="ORF">RM532_07570</name>
</gene>
<keyword evidence="3" id="KW-1185">Reference proteome</keyword>
<name>A0ABU3BZS9_9GAMM</name>
<feature type="region of interest" description="Disordered" evidence="1">
    <location>
        <begin position="30"/>
        <end position="55"/>
    </location>
</feature>
<dbReference type="Proteomes" id="UP001251857">
    <property type="component" value="Unassembled WGS sequence"/>
</dbReference>
<sequence>MTEKAMHKFDFRLLLIAGLVTLATGCGGTTSGQGDNDNGDGDPDNGPVDDSVRIGSVDNGGNFNEGVIGSNQTVLQAGQRATLSLRLIDGEGDPVTDGSDVFFTSACAESSLAEIDPAVVANESGNVTTTYTARGCSGADTVTARTDVDGGSLQATVTLQTEQAPLGAIQFQGASNPLIGIQGSGALPGQSTVTFAVTNNSGGPVPNQLVTFELNTTVGGISLSNAQATTGPEGIAQTTISSGTQAATVQVTATATRDGVTTTAQSNGLAITTGIPDNNSFSVSADTLNIEGFDIDGTTTAITVRAADRFNNPVPDGTAVNFLTEGGSIPGSCETTGGNCTVEFVSQNPRPTNGRATVRVTTIGEESFTDANPSNGRFDAGETFMDLPEAFRDDNENGVRDTNEPFVDFNNDGSYTGPSGNFTGLLCNDPAVCDDANTLNVRRNIVIVMSGSSYFVDISPDPLEIPVEGAGTVNVTVQDANGQIPAANTTVTGTTSVGTLEGPTSFVVPNRTGPPSGLPFTATFRVEAGDEPESGVFRIEATSPSGVISRGISTVNTTAAP</sequence>
<dbReference type="RefSeq" id="WP_311652632.1">
    <property type="nucleotide sequence ID" value="NZ_JAVRIB010000006.1"/>
</dbReference>
<protein>
    <recommendedName>
        <fullName evidence="4">Big-1 domain-containing protein</fullName>
    </recommendedName>
</protein>
<dbReference type="InterPro" id="IPR008964">
    <property type="entry name" value="Invasin/intimin_cell_adhesion"/>
</dbReference>
<evidence type="ECO:0000256" key="1">
    <source>
        <dbReference type="SAM" id="MobiDB-lite"/>
    </source>
</evidence>
<evidence type="ECO:0000313" key="2">
    <source>
        <dbReference type="EMBL" id="MDT0634815.1"/>
    </source>
</evidence>
<reference evidence="2 3" key="1">
    <citation type="submission" date="2023-09" db="EMBL/GenBank/DDBJ databases">
        <authorList>
            <person name="Rey-Velasco X."/>
        </authorList>
    </citation>
    <scope>NUCLEOTIDE SEQUENCE [LARGE SCALE GENOMIC DNA]</scope>
    <source>
        <strain evidence="2 3">W335</strain>
    </source>
</reference>
<evidence type="ECO:0000313" key="3">
    <source>
        <dbReference type="Proteomes" id="UP001251857"/>
    </source>
</evidence>
<dbReference type="Gene3D" id="2.60.40.10">
    <property type="entry name" value="Immunoglobulins"/>
    <property type="match status" value="3"/>
</dbReference>
<comment type="caution">
    <text evidence="2">The sequence shown here is derived from an EMBL/GenBank/DDBJ whole genome shotgun (WGS) entry which is preliminary data.</text>
</comment>
<dbReference type="SUPFAM" id="SSF49373">
    <property type="entry name" value="Invasin/intimin cell-adhesion fragments"/>
    <property type="match status" value="1"/>
</dbReference>
<proteinExistence type="predicted"/>
<organism evidence="2 3">
    <name type="scientific">Spectribacter hydrogenoxidans</name>
    <dbReference type="NCBI Taxonomy" id="3075608"/>
    <lineage>
        <taxon>Bacteria</taxon>
        <taxon>Pseudomonadati</taxon>
        <taxon>Pseudomonadota</taxon>
        <taxon>Gammaproteobacteria</taxon>
        <taxon>Salinisphaerales</taxon>
        <taxon>Salinisphaeraceae</taxon>
        <taxon>Spectribacter</taxon>
    </lineage>
</organism>
<accession>A0ABU3BZS9</accession>
<evidence type="ECO:0008006" key="4">
    <source>
        <dbReference type="Google" id="ProtNLM"/>
    </source>
</evidence>
<dbReference type="PROSITE" id="PS51257">
    <property type="entry name" value="PROKAR_LIPOPROTEIN"/>
    <property type="match status" value="1"/>
</dbReference>